<dbReference type="AlphaFoldDB" id="A0A1E3GQ78"/>
<evidence type="ECO:0000256" key="1">
    <source>
        <dbReference type="ARBA" id="ARBA00004141"/>
    </source>
</evidence>
<dbReference type="GO" id="GO:0005385">
    <property type="term" value="F:zinc ion transmembrane transporter activity"/>
    <property type="evidence" value="ECO:0007669"/>
    <property type="project" value="TreeGrafter"/>
</dbReference>
<dbReference type="PANTHER" id="PTHR11562:SF40">
    <property type="entry name" value="CATION EFFLUX SYSTEM PROTEIN"/>
    <property type="match status" value="1"/>
</dbReference>
<keyword evidence="3 5" id="KW-1133">Transmembrane helix</keyword>
<dbReference type="InterPro" id="IPR050681">
    <property type="entry name" value="CDF/SLC30A"/>
</dbReference>
<dbReference type="Pfam" id="PF01545">
    <property type="entry name" value="Cation_efflux"/>
    <property type="match status" value="1"/>
</dbReference>
<reference evidence="7 8" key="1">
    <citation type="submission" date="2016-07" db="EMBL/GenBank/DDBJ databases">
        <title>Draft Genome Sequence of Methylobrevis pamukkalensis PK2.</title>
        <authorList>
            <person name="Vasilenko O.V."/>
            <person name="Doronina N.V."/>
            <person name="Shmareva M.N."/>
            <person name="Tarlachkov S.V."/>
            <person name="Mustakhimov I."/>
            <person name="Trotsenko Y.A."/>
        </authorList>
    </citation>
    <scope>NUCLEOTIDE SEQUENCE [LARGE SCALE GENOMIC DNA]</scope>
    <source>
        <strain evidence="7 8">PK2</strain>
    </source>
</reference>
<feature type="transmembrane region" description="Helical" evidence="5">
    <location>
        <begin position="47"/>
        <end position="64"/>
    </location>
</feature>
<dbReference type="EMBL" id="MCRJ01000234">
    <property type="protein sequence ID" value="ODN66213.1"/>
    <property type="molecule type" value="Genomic_DNA"/>
</dbReference>
<dbReference type="Gene3D" id="1.20.1510.10">
    <property type="entry name" value="Cation efflux protein transmembrane domain"/>
    <property type="match status" value="1"/>
</dbReference>
<sequence>MFLGEDHARNERRTWIVIAITATTMVLEIAAGTLYGSMALVADGWHMSTHAAAMLIAALAYLFARRHARNPRFTFGTGKLGDLAGFASASCSPSSRC</sequence>
<keyword evidence="2 5" id="KW-0812">Transmembrane</keyword>
<comment type="subcellular location">
    <subcellularLocation>
        <location evidence="1">Membrane</location>
        <topology evidence="1">Multi-pass membrane protein</topology>
    </subcellularLocation>
</comment>
<evidence type="ECO:0000256" key="4">
    <source>
        <dbReference type="ARBA" id="ARBA00023136"/>
    </source>
</evidence>
<dbReference type="Proteomes" id="UP000094622">
    <property type="component" value="Unassembled WGS sequence"/>
</dbReference>
<feature type="domain" description="Cation efflux protein transmembrane" evidence="6">
    <location>
        <begin position="15"/>
        <end position="89"/>
    </location>
</feature>
<feature type="transmembrane region" description="Helical" evidence="5">
    <location>
        <begin position="15"/>
        <end position="35"/>
    </location>
</feature>
<keyword evidence="4 5" id="KW-0472">Membrane</keyword>
<dbReference type="InterPro" id="IPR058533">
    <property type="entry name" value="Cation_efflux_TM"/>
</dbReference>
<keyword evidence="8" id="KW-1185">Reference proteome</keyword>
<proteinExistence type="predicted"/>
<evidence type="ECO:0000256" key="5">
    <source>
        <dbReference type="SAM" id="Phobius"/>
    </source>
</evidence>
<protein>
    <submittedName>
        <fullName evidence="7">Zinc transporter ZitB</fullName>
    </submittedName>
</protein>
<organism evidence="7 8">
    <name type="scientific">Methylobrevis pamukkalensis</name>
    <dbReference type="NCBI Taxonomy" id="1439726"/>
    <lineage>
        <taxon>Bacteria</taxon>
        <taxon>Pseudomonadati</taxon>
        <taxon>Pseudomonadota</taxon>
        <taxon>Alphaproteobacteria</taxon>
        <taxon>Hyphomicrobiales</taxon>
        <taxon>Pleomorphomonadaceae</taxon>
        <taxon>Methylobrevis</taxon>
    </lineage>
</organism>
<accession>A0A1E3GQ78</accession>
<evidence type="ECO:0000256" key="2">
    <source>
        <dbReference type="ARBA" id="ARBA00022692"/>
    </source>
</evidence>
<dbReference type="SUPFAM" id="SSF161111">
    <property type="entry name" value="Cation efflux protein transmembrane domain-like"/>
    <property type="match status" value="1"/>
</dbReference>
<evidence type="ECO:0000256" key="3">
    <source>
        <dbReference type="ARBA" id="ARBA00022989"/>
    </source>
</evidence>
<comment type="caution">
    <text evidence="7">The sequence shown here is derived from an EMBL/GenBank/DDBJ whole genome shotgun (WGS) entry which is preliminary data.</text>
</comment>
<gene>
    <name evidence="7" type="primary">zitB</name>
    <name evidence="7" type="ORF">A6302_04458</name>
</gene>
<evidence type="ECO:0000313" key="8">
    <source>
        <dbReference type="Proteomes" id="UP000094622"/>
    </source>
</evidence>
<dbReference type="PANTHER" id="PTHR11562">
    <property type="entry name" value="CATION EFFLUX PROTEIN/ ZINC TRANSPORTER"/>
    <property type="match status" value="1"/>
</dbReference>
<evidence type="ECO:0000259" key="6">
    <source>
        <dbReference type="Pfam" id="PF01545"/>
    </source>
</evidence>
<dbReference type="InterPro" id="IPR027469">
    <property type="entry name" value="Cation_efflux_TMD_sf"/>
</dbReference>
<evidence type="ECO:0000313" key="7">
    <source>
        <dbReference type="EMBL" id="ODN66213.1"/>
    </source>
</evidence>
<dbReference type="PATRIC" id="fig|1439726.3.peg.4750"/>
<dbReference type="GO" id="GO:0005886">
    <property type="term" value="C:plasma membrane"/>
    <property type="evidence" value="ECO:0007669"/>
    <property type="project" value="TreeGrafter"/>
</dbReference>
<name>A0A1E3GQ78_9HYPH</name>